<accession>A0AAX0WQQ5</accession>
<gene>
    <name evidence="2" type="ORF">A6J39_007150</name>
</gene>
<keyword evidence="3" id="KW-1185">Reference proteome</keyword>
<dbReference type="EMBL" id="NBTX02000004">
    <property type="protein sequence ID" value="PNL61007.1"/>
    <property type="molecule type" value="Genomic_DNA"/>
</dbReference>
<name>A0AAX0WQQ5_9GAMM</name>
<dbReference type="AlphaFoldDB" id="A0AAX0WQQ5"/>
<comment type="caution">
    <text evidence="2">The sequence shown here is derived from an EMBL/GenBank/DDBJ whole genome shotgun (WGS) entry which is preliminary data.</text>
</comment>
<evidence type="ECO:0008006" key="4">
    <source>
        <dbReference type="Google" id="ProtNLM"/>
    </source>
</evidence>
<feature type="compositionally biased region" description="Basic and acidic residues" evidence="1">
    <location>
        <begin position="346"/>
        <end position="360"/>
    </location>
</feature>
<evidence type="ECO:0000313" key="2">
    <source>
        <dbReference type="EMBL" id="PNL61007.1"/>
    </source>
</evidence>
<evidence type="ECO:0000313" key="3">
    <source>
        <dbReference type="Proteomes" id="UP000192511"/>
    </source>
</evidence>
<proteinExistence type="predicted"/>
<dbReference type="Proteomes" id="UP000192511">
    <property type="component" value="Unassembled WGS sequence"/>
</dbReference>
<dbReference type="RefSeq" id="WP_019234353.1">
    <property type="nucleotide sequence ID" value="NZ_CAAAHR010000069.1"/>
</dbReference>
<feature type="region of interest" description="Disordered" evidence="1">
    <location>
        <begin position="346"/>
        <end position="366"/>
    </location>
</feature>
<reference evidence="2" key="1">
    <citation type="submission" date="2017-12" db="EMBL/GenBank/DDBJ databases">
        <title>FDA dAtabase for Regulatory Grade micrObial Sequences (FDA-ARGOS): Supporting development and validation of Infectious Disease Dx tests.</title>
        <authorList>
            <person name="Kerrigan L."/>
            <person name="Tallon L.J."/>
            <person name="Sadzewicz L."/>
            <person name="Sengamalay N."/>
            <person name="Ott S."/>
            <person name="Godinez A."/>
            <person name="Nagaraj S."/>
            <person name="Vavikolanu K."/>
            <person name="Vyas G."/>
            <person name="Nadendla S."/>
            <person name="Aluvathingal J."/>
            <person name="Sichtig H."/>
        </authorList>
    </citation>
    <scope>NUCLEOTIDE SEQUENCE [LARGE SCALE GENOMIC DNA]</scope>
    <source>
        <strain evidence="2">FDAARGOS_200</strain>
    </source>
</reference>
<feature type="region of interest" description="Disordered" evidence="1">
    <location>
        <begin position="270"/>
        <end position="298"/>
    </location>
</feature>
<evidence type="ECO:0000256" key="1">
    <source>
        <dbReference type="SAM" id="MobiDB-lite"/>
    </source>
</evidence>
<sequence>MPYRIDNPGGGDCGFYALGIGLIAIIQKEYAENGKSKTFTQWQKKGLNNVGLQEILDIDLNQLYESPYTYKKETLLKLQLSLRSISATSYKNDLLKKIAEARSNGSTQVESSPVYHKFMELVHFYLKEDDKKEGALDKVKQFNELASSPEVLDLAQKTAKSLEPKLKGKSSFEEIQKIENSHVKQALLADVLSGSKENPRSVILKGVEKIKEKGRWATHDDLKEIADQLDVNLYVTNQLNGALMDGWSTVVLNNEGDSIHWTTTVEELPKPKAKPIEKERVENSKPIEKTHTSSKNKETTPVIVPVDTQAPVVKYQTHINALIQAASTQGLFAHVKNRIENLDKESLDKEKAAKNEHGVTESDEEFAMRLQEAEYRRANPK</sequence>
<protein>
    <recommendedName>
        <fullName evidence="4">Dot/Icm T4SS effector</fullName>
    </recommendedName>
</protein>
<organism evidence="2 3">
    <name type="scientific">Legionella anisa</name>
    <dbReference type="NCBI Taxonomy" id="28082"/>
    <lineage>
        <taxon>Bacteria</taxon>
        <taxon>Pseudomonadati</taxon>
        <taxon>Pseudomonadota</taxon>
        <taxon>Gammaproteobacteria</taxon>
        <taxon>Legionellales</taxon>
        <taxon>Legionellaceae</taxon>
        <taxon>Legionella</taxon>
    </lineage>
</organism>